<name>A0A1I2DQD5_9BACI</name>
<evidence type="ECO:0000256" key="1">
    <source>
        <dbReference type="ARBA" id="ARBA00004141"/>
    </source>
</evidence>
<dbReference type="OrthoDB" id="9806522at2"/>
<dbReference type="Gene3D" id="3.30.70.1350">
    <property type="entry name" value="Cation efflux protein, cytoplasmic domain"/>
    <property type="match status" value="1"/>
</dbReference>
<dbReference type="GO" id="GO:0006829">
    <property type="term" value="P:zinc ion transport"/>
    <property type="evidence" value="ECO:0007669"/>
    <property type="project" value="InterPro"/>
</dbReference>
<evidence type="ECO:0000256" key="4">
    <source>
        <dbReference type="ARBA" id="ARBA00022989"/>
    </source>
</evidence>
<evidence type="ECO:0000259" key="8">
    <source>
        <dbReference type="Pfam" id="PF16916"/>
    </source>
</evidence>
<evidence type="ECO:0000256" key="2">
    <source>
        <dbReference type="ARBA" id="ARBA00022448"/>
    </source>
</evidence>
<dbReference type="SUPFAM" id="SSF160240">
    <property type="entry name" value="Cation efflux protein cytoplasmic domain-like"/>
    <property type="match status" value="1"/>
</dbReference>
<dbReference type="PANTHER" id="PTHR13414">
    <property type="entry name" value="HUEL-CATION TRANSPORTER"/>
    <property type="match status" value="1"/>
</dbReference>
<feature type="transmembrane region" description="Helical" evidence="6">
    <location>
        <begin position="115"/>
        <end position="134"/>
    </location>
</feature>
<evidence type="ECO:0000259" key="7">
    <source>
        <dbReference type="Pfam" id="PF01545"/>
    </source>
</evidence>
<keyword evidence="4 6" id="KW-1133">Transmembrane helix</keyword>
<dbReference type="EMBL" id="FONT01000004">
    <property type="protein sequence ID" value="SFE82708.1"/>
    <property type="molecule type" value="Genomic_DNA"/>
</dbReference>
<evidence type="ECO:0000313" key="10">
    <source>
        <dbReference type="Proteomes" id="UP000199516"/>
    </source>
</evidence>
<evidence type="ECO:0000256" key="6">
    <source>
        <dbReference type="SAM" id="Phobius"/>
    </source>
</evidence>
<dbReference type="Pfam" id="PF16916">
    <property type="entry name" value="ZT_dimer"/>
    <property type="match status" value="1"/>
</dbReference>
<dbReference type="GO" id="GO:0016020">
    <property type="term" value="C:membrane"/>
    <property type="evidence" value="ECO:0007669"/>
    <property type="project" value="UniProtKB-SubCell"/>
</dbReference>
<dbReference type="AlphaFoldDB" id="A0A1I2DQD5"/>
<dbReference type="InterPro" id="IPR027470">
    <property type="entry name" value="Cation_efflux_CTD"/>
</dbReference>
<dbReference type="InterPro" id="IPR036837">
    <property type="entry name" value="Cation_efflux_CTD_sf"/>
</dbReference>
<feature type="transmembrane region" description="Helical" evidence="6">
    <location>
        <begin position="170"/>
        <end position="192"/>
    </location>
</feature>
<gene>
    <name evidence="9" type="ORF">SAMN05192532_104231</name>
</gene>
<keyword evidence="3 6" id="KW-0812">Transmembrane</keyword>
<dbReference type="STRING" id="930128.SAMN05192532_104231"/>
<organism evidence="9 10">
    <name type="scientific">Alteribacillus iranensis</name>
    <dbReference type="NCBI Taxonomy" id="930128"/>
    <lineage>
        <taxon>Bacteria</taxon>
        <taxon>Bacillati</taxon>
        <taxon>Bacillota</taxon>
        <taxon>Bacilli</taxon>
        <taxon>Bacillales</taxon>
        <taxon>Bacillaceae</taxon>
        <taxon>Alteribacillus</taxon>
    </lineage>
</organism>
<feature type="transmembrane region" description="Helical" evidence="6">
    <location>
        <begin position="198"/>
        <end position="217"/>
    </location>
</feature>
<sequence>MAIIEFFKRGNVSSGVAALGNTVLAVVKGIAATLSGSGTMFATTLHSVADATNQGFVFFGSALAEKEPTKRFPAGFGRVVNLFVLVAVMVVAVMAYESIITGWDLIWNPQASSNFWLNVFILAAAVLVDGYVLIKVIKEIAKESRSDTTGFAIIPEAYKNVKYASPPTRLVFYEDNIATFGTLLALIFVLLANYTGMLFLDGVGTLLIGLLLIGIALKVGYDNMVGLIGVAAPKKVEDRVADTILSHTEVVDIKKMRILQEGRQYHVEAYIELTKGLSLDEADDIKNQVQNDILSDPDIDDVTLGIYETDDQPSWEGHPGKTQTDS</sequence>
<comment type="subcellular location">
    <subcellularLocation>
        <location evidence="1">Membrane</location>
        <topology evidence="1">Multi-pass membrane protein</topology>
    </subcellularLocation>
</comment>
<feature type="domain" description="Cation efflux protein cytoplasmic" evidence="8">
    <location>
        <begin position="233"/>
        <end position="303"/>
    </location>
</feature>
<dbReference type="GO" id="GO:0008324">
    <property type="term" value="F:monoatomic cation transmembrane transporter activity"/>
    <property type="evidence" value="ECO:0007669"/>
    <property type="project" value="InterPro"/>
</dbReference>
<proteinExistence type="predicted"/>
<dbReference type="SUPFAM" id="SSF161111">
    <property type="entry name" value="Cation efflux protein transmembrane domain-like"/>
    <property type="match status" value="1"/>
</dbReference>
<protein>
    <submittedName>
        <fullName evidence="9">Cation diffusion facilitator family transporter</fullName>
    </submittedName>
</protein>
<evidence type="ECO:0000256" key="5">
    <source>
        <dbReference type="ARBA" id="ARBA00023136"/>
    </source>
</evidence>
<dbReference type="InterPro" id="IPR027469">
    <property type="entry name" value="Cation_efflux_TMD_sf"/>
</dbReference>
<dbReference type="Pfam" id="PF01545">
    <property type="entry name" value="Cation_efflux"/>
    <property type="match status" value="1"/>
</dbReference>
<keyword evidence="5 6" id="KW-0472">Membrane</keyword>
<dbReference type="InterPro" id="IPR058533">
    <property type="entry name" value="Cation_efflux_TM"/>
</dbReference>
<dbReference type="Proteomes" id="UP000199516">
    <property type="component" value="Unassembled WGS sequence"/>
</dbReference>
<evidence type="ECO:0000313" key="9">
    <source>
        <dbReference type="EMBL" id="SFE82708.1"/>
    </source>
</evidence>
<dbReference type="NCBIfam" id="TIGR01297">
    <property type="entry name" value="CDF"/>
    <property type="match status" value="1"/>
</dbReference>
<feature type="domain" description="Cation efflux protein transmembrane" evidence="7">
    <location>
        <begin position="16"/>
        <end position="227"/>
    </location>
</feature>
<dbReference type="PANTHER" id="PTHR13414:SF9">
    <property type="entry name" value="PROTON-COUPLED ZINC ANTIPORTER SLC30A9, MITOCHONDRIAL"/>
    <property type="match status" value="1"/>
</dbReference>
<accession>A0A1I2DQD5</accession>
<keyword evidence="10" id="KW-1185">Reference proteome</keyword>
<dbReference type="RefSeq" id="WP_091661550.1">
    <property type="nucleotide sequence ID" value="NZ_FONT01000004.1"/>
</dbReference>
<feature type="transmembrane region" description="Helical" evidence="6">
    <location>
        <begin position="79"/>
        <end position="103"/>
    </location>
</feature>
<dbReference type="InterPro" id="IPR002524">
    <property type="entry name" value="Cation_efflux"/>
</dbReference>
<reference evidence="9 10" key="1">
    <citation type="submission" date="2016-10" db="EMBL/GenBank/DDBJ databases">
        <authorList>
            <person name="de Groot N.N."/>
        </authorList>
    </citation>
    <scope>NUCLEOTIDE SEQUENCE [LARGE SCALE GENOMIC DNA]</scope>
    <source>
        <strain evidence="9 10">DSM 23995</strain>
    </source>
</reference>
<dbReference type="Gene3D" id="1.20.1510.10">
    <property type="entry name" value="Cation efflux protein transmembrane domain"/>
    <property type="match status" value="1"/>
</dbReference>
<keyword evidence="2" id="KW-0813">Transport</keyword>
<evidence type="ECO:0000256" key="3">
    <source>
        <dbReference type="ARBA" id="ARBA00022692"/>
    </source>
</evidence>
<dbReference type="InterPro" id="IPR040177">
    <property type="entry name" value="SLC30A9"/>
</dbReference>